<proteinExistence type="predicted"/>
<sequence>MSDRMLSDCPECGLPATVKSRGELSGTSGPVEHVDLHCVSDHRFLGPADRLRVLF</sequence>
<dbReference type="EMBL" id="JAAGOB010000006">
    <property type="protein sequence ID" value="NED96165.1"/>
    <property type="molecule type" value="Genomic_DNA"/>
</dbReference>
<accession>A0A6N9YMJ1</accession>
<keyword evidence="2" id="KW-1185">Reference proteome</keyword>
<reference evidence="1 2" key="1">
    <citation type="submission" date="2020-02" db="EMBL/GenBank/DDBJ databases">
        <authorList>
            <person name="Li X.-J."/>
            <person name="Feng X.-M."/>
        </authorList>
    </citation>
    <scope>NUCLEOTIDE SEQUENCE [LARGE SCALE GENOMIC DNA]</scope>
    <source>
        <strain evidence="1 2">CGMCC 4.7225</strain>
    </source>
</reference>
<evidence type="ECO:0008006" key="3">
    <source>
        <dbReference type="Google" id="ProtNLM"/>
    </source>
</evidence>
<dbReference type="Proteomes" id="UP000469185">
    <property type="component" value="Unassembled WGS sequence"/>
</dbReference>
<protein>
    <recommendedName>
        <fullName evidence="3">HNH endonuclease</fullName>
    </recommendedName>
</protein>
<evidence type="ECO:0000313" key="2">
    <source>
        <dbReference type="Proteomes" id="UP000469185"/>
    </source>
</evidence>
<name>A0A6N9YMJ1_9ACTN</name>
<comment type="caution">
    <text evidence="1">The sequence shown here is derived from an EMBL/GenBank/DDBJ whole genome shotgun (WGS) entry which is preliminary data.</text>
</comment>
<organism evidence="1 2">
    <name type="scientific">Phytoactinopolyspora alkaliphila</name>
    <dbReference type="NCBI Taxonomy" id="1783498"/>
    <lineage>
        <taxon>Bacteria</taxon>
        <taxon>Bacillati</taxon>
        <taxon>Actinomycetota</taxon>
        <taxon>Actinomycetes</taxon>
        <taxon>Jiangellales</taxon>
        <taxon>Jiangellaceae</taxon>
        <taxon>Phytoactinopolyspora</taxon>
    </lineage>
</organism>
<evidence type="ECO:0000313" key="1">
    <source>
        <dbReference type="EMBL" id="NED96165.1"/>
    </source>
</evidence>
<gene>
    <name evidence="1" type="ORF">G1H11_12680</name>
</gene>
<dbReference type="AlphaFoldDB" id="A0A6N9YMJ1"/>
<dbReference type="RefSeq" id="WP_163818949.1">
    <property type="nucleotide sequence ID" value="NZ_JAAGOB010000006.1"/>
</dbReference>